<feature type="transmembrane region" description="Helical" evidence="5">
    <location>
        <begin position="88"/>
        <end position="111"/>
    </location>
</feature>
<dbReference type="GO" id="GO:0019991">
    <property type="term" value="P:septate junction assembly"/>
    <property type="evidence" value="ECO:0007669"/>
    <property type="project" value="TreeGrafter"/>
</dbReference>
<organism evidence="7 8">
    <name type="scientific">Odynerus spinipes</name>
    <dbReference type="NCBI Taxonomy" id="1348599"/>
    <lineage>
        <taxon>Eukaryota</taxon>
        <taxon>Metazoa</taxon>
        <taxon>Ecdysozoa</taxon>
        <taxon>Arthropoda</taxon>
        <taxon>Hexapoda</taxon>
        <taxon>Insecta</taxon>
        <taxon>Pterygota</taxon>
        <taxon>Neoptera</taxon>
        <taxon>Endopterygota</taxon>
        <taxon>Hymenoptera</taxon>
        <taxon>Apocrita</taxon>
        <taxon>Aculeata</taxon>
        <taxon>Vespoidea</taxon>
        <taxon>Vespidae</taxon>
        <taxon>Eumeninae</taxon>
        <taxon>Odynerus</taxon>
    </lineage>
</organism>
<keyword evidence="4 5" id="KW-0472">Membrane</keyword>
<reference evidence="7" key="1">
    <citation type="submission" date="2021-08" db="EMBL/GenBank/DDBJ databases">
        <authorList>
            <person name="Misof B."/>
            <person name="Oliver O."/>
            <person name="Podsiadlowski L."/>
            <person name="Donath A."/>
            <person name="Peters R."/>
            <person name="Mayer C."/>
            <person name="Rust J."/>
            <person name="Gunkel S."/>
            <person name="Lesny P."/>
            <person name="Martin S."/>
            <person name="Oeyen J.P."/>
            <person name="Petersen M."/>
            <person name="Panagiotis P."/>
            <person name="Wilbrandt J."/>
            <person name="Tanja T."/>
        </authorList>
    </citation>
    <scope>NUCLEOTIDE SEQUENCE</scope>
    <source>
        <strain evidence="7">GBR_01_08_01A</strain>
        <tissue evidence="7">Thorax + abdomen</tissue>
    </source>
</reference>
<dbReference type="Proteomes" id="UP001258017">
    <property type="component" value="Unassembled WGS sequence"/>
</dbReference>
<protein>
    <submittedName>
        <fullName evidence="7">Uncharacterized protein</fullName>
    </submittedName>
</protein>
<evidence type="ECO:0000313" key="8">
    <source>
        <dbReference type="Proteomes" id="UP001258017"/>
    </source>
</evidence>
<evidence type="ECO:0000313" key="7">
    <source>
        <dbReference type="EMBL" id="KAK2579024.1"/>
    </source>
</evidence>
<dbReference type="GO" id="GO:0035151">
    <property type="term" value="P:regulation of tube size, open tracheal system"/>
    <property type="evidence" value="ECO:0007669"/>
    <property type="project" value="TreeGrafter"/>
</dbReference>
<comment type="caution">
    <text evidence="7">The sequence shown here is derived from an EMBL/GenBank/DDBJ whole genome shotgun (WGS) entry which is preliminary data.</text>
</comment>
<feature type="chain" id="PRO_5041927275" evidence="6">
    <location>
        <begin position="27"/>
        <end position="202"/>
    </location>
</feature>
<dbReference type="InterPro" id="IPR004031">
    <property type="entry name" value="PMP22/EMP/MP20/Claudin"/>
</dbReference>
<gene>
    <name evidence="7" type="ORF">KPH14_002818</name>
</gene>
<feature type="transmembrane region" description="Helical" evidence="5">
    <location>
        <begin position="167"/>
        <end position="188"/>
    </location>
</feature>
<keyword evidence="6" id="KW-0732">Signal</keyword>
<keyword evidence="8" id="KW-1185">Reference proteome</keyword>
<evidence type="ECO:0000256" key="2">
    <source>
        <dbReference type="ARBA" id="ARBA00022692"/>
    </source>
</evidence>
<name>A0AAD9RG37_9HYME</name>
<dbReference type="Gene3D" id="1.20.140.150">
    <property type="match status" value="1"/>
</dbReference>
<evidence type="ECO:0000256" key="3">
    <source>
        <dbReference type="ARBA" id="ARBA00022989"/>
    </source>
</evidence>
<sequence>MGKTRIGKTAIVCALIAFVLVITAFATPNWLETDAKSDKSKFINIGLWQVCFHGFENSKYPYDTKFYGCWWVFEEEYYGLHDILLPDFFIITQFFFTLCMTLLIIGALLTLMYICCSHQHNKYLLLLWAIGGNLTLAGICGIIGVVIFGTQGKYTWMSNWEQNTFSWSFTLAIIGSSTLFTAGILFLIEGQMYKKRLGKVLN</sequence>
<keyword evidence="2 5" id="KW-0812">Transmembrane</keyword>
<proteinExistence type="predicted"/>
<evidence type="ECO:0000256" key="6">
    <source>
        <dbReference type="SAM" id="SignalP"/>
    </source>
</evidence>
<dbReference type="GO" id="GO:0005918">
    <property type="term" value="C:septate junction"/>
    <property type="evidence" value="ECO:0007669"/>
    <property type="project" value="TreeGrafter"/>
</dbReference>
<dbReference type="EMBL" id="JAIFRP010000119">
    <property type="protein sequence ID" value="KAK2579024.1"/>
    <property type="molecule type" value="Genomic_DNA"/>
</dbReference>
<keyword evidence="3 5" id="KW-1133">Transmembrane helix</keyword>
<dbReference type="PANTHER" id="PTHR21284:SF11">
    <property type="entry name" value="KUNE-KUNE"/>
    <property type="match status" value="1"/>
</dbReference>
<reference evidence="7" key="2">
    <citation type="journal article" date="2023" name="Commun. Biol.">
        <title>Intrasexual cuticular hydrocarbon dimorphism in a wasp sheds light on hydrocarbon biosynthesis genes in Hymenoptera.</title>
        <authorList>
            <person name="Moris V.C."/>
            <person name="Podsiadlowski L."/>
            <person name="Martin S."/>
            <person name="Oeyen J.P."/>
            <person name="Donath A."/>
            <person name="Petersen M."/>
            <person name="Wilbrandt J."/>
            <person name="Misof B."/>
            <person name="Liedtke D."/>
            <person name="Thamm M."/>
            <person name="Scheiner R."/>
            <person name="Schmitt T."/>
            <person name="Niehuis O."/>
        </authorList>
    </citation>
    <scope>NUCLEOTIDE SEQUENCE</scope>
    <source>
        <strain evidence="7">GBR_01_08_01A</strain>
    </source>
</reference>
<dbReference type="Pfam" id="PF13903">
    <property type="entry name" value="Claudin_2"/>
    <property type="match status" value="1"/>
</dbReference>
<feature type="signal peptide" evidence="6">
    <location>
        <begin position="1"/>
        <end position="26"/>
    </location>
</feature>
<evidence type="ECO:0000256" key="4">
    <source>
        <dbReference type="ARBA" id="ARBA00023136"/>
    </source>
</evidence>
<dbReference type="GO" id="GO:0016020">
    <property type="term" value="C:membrane"/>
    <property type="evidence" value="ECO:0007669"/>
    <property type="project" value="UniProtKB-SubCell"/>
</dbReference>
<comment type="subcellular location">
    <subcellularLocation>
        <location evidence="1">Membrane</location>
        <topology evidence="1">Multi-pass membrane protein</topology>
    </subcellularLocation>
</comment>
<evidence type="ECO:0000256" key="5">
    <source>
        <dbReference type="SAM" id="Phobius"/>
    </source>
</evidence>
<accession>A0AAD9RG37</accession>
<evidence type="ECO:0000256" key="1">
    <source>
        <dbReference type="ARBA" id="ARBA00004141"/>
    </source>
</evidence>
<feature type="transmembrane region" description="Helical" evidence="5">
    <location>
        <begin position="123"/>
        <end position="147"/>
    </location>
</feature>
<dbReference type="PANTHER" id="PTHR21284">
    <property type="entry name" value="EG:80H7.2 PROTEIN"/>
    <property type="match status" value="1"/>
</dbReference>
<dbReference type="AlphaFoldDB" id="A0AAD9RG37"/>